<gene>
    <name evidence="2" type="ORF">KI387_009128</name>
</gene>
<comment type="caution">
    <text evidence="2">The sequence shown here is derived from an EMBL/GenBank/DDBJ whole genome shotgun (WGS) entry which is preliminary data.</text>
</comment>
<organism evidence="2 3">
    <name type="scientific">Taxus chinensis</name>
    <name type="common">Chinese yew</name>
    <name type="synonym">Taxus wallichiana var. chinensis</name>
    <dbReference type="NCBI Taxonomy" id="29808"/>
    <lineage>
        <taxon>Eukaryota</taxon>
        <taxon>Viridiplantae</taxon>
        <taxon>Streptophyta</taxon>
        <taxon>Embryophyta</taxon>
        <taxon>Tracheophyta</taxon>
        <taxon>Spermatophyta</taxon>
        <taxon>Pinopsida</taxon>
        <taxon>Pinidae</taxon>
        <taxon>Conifers II</taxon>
        <taxon>Cupressales</taxon>
        <taxon>Taxaceae</taxon>
        <taxon>Taxus</taxon>
    </lineage>
</organism>
<feature type="non-terminal residue" evidence="2">
    <location>
        <position position="1"/>
    </location>
</feature>
<name>A0AA38CWR5_TAXCH</name>
<accession>A0AA38CWR5</accession>
<proteinExistence type="predicted"/>
<protein>
    <submittedName>
        <fullName evidence="2">Uncharacterized protein</fullName>
    </submittedName>
</protein>
<dbReference type="AlphaFoldDB" id="A0AA38CWR5"/>
<dbReference type="Proteomes" id="UP000824469">
    <property type="component" value="Unassembled WGS sequence"/>
</dbReference>
<evidence type="ECO:0000313" key="2">
    <source>
        <dbReference type="EMBL" id="KAH9304724.1"/>
    </source>
</evidence>
<dbReference type="EMBL" id="JAHRHJ020000008">
    <property type="protein sequence ID" value="KAH9304724.1"/>
    <property type="molecule type" value="Genomic_DNA"/>
</dbReference>
<feature type="non-terminal residue" evidence="2">
    <location>
        <position position="119"/>
    </location>
</feature>
<keyword evidence="1" id="KW-0175">Coiled coil</keyword>
<keyword evidence="3" id="KW-1185">Reference proteome</keyword>
<evidence type="ECO:0000256" key="1">
    <source>
        <dbReference type="SAM" id="Coils"/>
    </source>
</evidence>
<evidence type="ECO:0000313" key="3">
    <source>
        <dbReference type="Proteomes" id="UP000824469"/>
    </source>
</evidence>
<reference evidence="2 3" key="1">
    <citation type="journal article" date="2021" name="Nat. Plants">
        <title>The Taxus genome provides insights into paclitaxel biosynthesis.</title>
        <authorList>
            <person name="Xiong X."/>
            <person name="Gou J."/>
            <person name="Liao Q."/>
            <person name="Li Y."/>
            <person name="Zhou Q."/>
            <person name="Bi G."/>
            <person name="Li C."/>
            <person name="Du R."/>
            <person name="Wang X."/>
            <person name="Sun T."/>
            <person name="Guo L."/>
            <person name="Liang H."/>
            <person name="Lu P."/>
            <person name="Wu Y."/>
            <person name="Zhang Z."/>
            <person name="Ro D.K."/>
            <person name="Shang Y."/>
            <person name="Huang S."/>
            <person name="Yan J."/>
        </authorList>
    </citation>
    <scope>NUCLEOTIDE SEQUENCE [LARGE SCALE GENOMIC DNA]</scope>
    <source>
        <strain evidence="2">Ta-2019</strain>
    </source>
</reference>
<sequence>IATPATNKTKEDITASDYQITRVALGEVTTEGAQQDARDATNVLCQKLKETKDNRDELKRKVEQLTEVLLKLSKPLESIPSSSVPVGFDFSSVPTIEKINKKGRVVDEWIQRLLQQGKE</sequence>
<feature type="coiled-coil region" evidence="1">
    <location>
        <begin position="41"/>
        <end position="68"/>
    </location>
</feature>